<feature type="region of interest" description="Disordered" evidence="1">
    <location>
        <begin position="240"/>
        <end position="271"/>
    </location>
</feature>
<reference evidence="3" key="1">
    <citation type="submission" date="2022-07" db="EMBL/GenBank/DDBJ databases">
        <authorList>
            <person name="Macas J."/>
            <person name="Novak P."/>
            <person name="Neumann P."/>
        </authorList>
    </citation>
    <scope>NUCLEOTIDE SEQUENCE</scope>
</reference>
<keyword evidence="4" id="KW-1185">Reference proteome</keyword>
<feature type="domain" description="DM2" evidence="2">
    <location>
        <begin position="268"/>
        <end position="347"/>
    </location>
</feature>
<evidence type="ECO:0000313" key="4">
    <source>
        <dbReference type="Proteomes" id="UP001152484"/>
    </source>
</evidence>
<dbReference type="Proteomes" id="UP001152484">
    <property type="component" value="Unassembled WGS sequence"/>
</dbReference>
<dbReference type="CDD" id="cd10568">
    <property type="entry name" value="SWIB_like"/>
    <property type="match status" value="1"/>
</dbReference>
<comment type="caution">
    <text evidence="3">The sequence shown here is derived from an EMBL/GenBank/DDBJ whole genome shotgun (WGS) entry which is preliminary data.</text>
</comment>
<feature type="region of interest" description="Disordered" evidence="1">
    <location>
        <begin position="142"/>
        <end position="162"/>
    </location>
</feature>
<dbReference type="InterPro" id="IPR014876">
    <property type="entry name" value="DEK_C"/>
</dbReference>
<dbReference type="Pfam" id="PF02201">
    <property type="entry name" value="SWIB"/>
    <property type="match status" value="2"/>
</dbReference>
<dbReference type="InterPro" id="IPR036885">
    <property type="entry name" value="SWIB_MDM2_dom_sf"/>
</dbReference>
<evidence type="ECO:0000256" key="1">
    <source>
        <dbReference type="SAM" id="MobiDB-lite"/>
    </source>
</evidence>
<dbReference type="CDD" id="cd10567">
    <property type="entry name" value="SWIB-MDM2_like"/>
    <property type="match status" value="1"/>
</dbReference>
<feature type="domain" description="DM2" evidence="2">
    <location>
        <begin position="165"/>
        <end position="242"/>
    </location>
</feature>
<accession>A0A9P0ZZ30</accession>
<sequence length="350" mass="39254">MASDQEIAEGVETFLRQLDPNAVISLNGVVQQLGAKLGLDLSHRAGFINDQISLLRSNPAPNQPQRPTPVQSMYPFALRTHQQFQTTKPEQHFYSHFALQQLHYQHNTLPPIPQQMTMQQQFSPAPSPNVVRVTAALNAAQNASPAMKESTATTGGTKRRGGAGGLNKVCSVTPELEAVVGHPALPRTEIVKQLWAYIRKHNLQDPGNKRKIICNDTLRLVFETDSTDMFKMNKLLSKHILPHDPTRQPEQAKRLKVETTSKPDNEDSSSQSVMISDALANFLGSSEREMLQSEALQRVLDYVKVNRQENSPDTEVIECDAKLQELFGCKSITTMEIPEKLVRYHLFQQR</sequence>
<dbReference type="OrthoDB" id="10251073at2759"/>
<organism evidence="3 4">
    <name type="scientific">Cuscuta europaea</name>
    <name type="common">European dodder</name>
    <dbReference type="NCBI Taxonomy" id="41803"/>
    <lineage>
        <taxon>Eukaryota</taxon>
        <taxon>Viridiplantae</taxon>
        <taxon>Streptophyta</taxon>
        <taxon>Embryophyta</taxon>
        <taxon>Tracheophyta</taxon>
        <taxon>Spermatophyta</taxon>
        <taxon>Magnoliopsida</taxon>
        <taxon>eudicotyledons</taxon>
        <taxon>Gunneridae</taxon>
        <taxon>Pentapetalae</taxon>
        <taxon>asterids</taxon>
        <taxon>lamiids</taxon>
        <taxon>Solanales</taxon>
        <taxon>Convolvulaceae</taxon>
        <taxon>Cuscuteae</taxon>
        <taxon>Cuscuta</taxon>
        <taxon>Cuscuta subgen. Cuscuta</taxon>
    </lineage>
</organism>
<evidence type="ECO:0000313" key="3">
    <source>
        <dbReference type="EMBL" id="CAH9119326.1"/>
    </source>
</evidence>
<feature type="compositionally biased region" description="Basic and acidic residues" evidence="1">
    <location>
        <begin position="241"/>
        <end position="265"/>
    </location>
</feature>
<feature type="compositionally biased region" description="Low complexity" evidence="1">
    <location>
        <begin position="142"/>
        <end position="156"/>
    </location>
</feature>
<name>A0A9P0ZZ30_CUSEU</name>
<proteinExistence type="predicted"/>
<evidence type="ECO:0000259" key="2">
    <source>
        <dbReference type="PROSITE" id="PS51925"/>
    </source>
</evidence>
<dbReference type="InterPro" id="IPR019835">
    <property type="entry name" value="SWIB_domain"/>
</dbReference>
<dbReference type="AlphaFoldDB" id="A0A9P0ZZ30"/>
<dbReference type="PROSITE" id="PS51925">
    <property type="entry name" value="SWIB_MDM2"/>
    <property type="match status" value="2"/>
</dbReference>
<dbReference type="PANTHER" id="PTHR13844">
    <property type="entry name" value="SWI/SNF-RELATED MATRIX-ASSOCIATED ACTIN-DEPENDENT REGULATOR OF CHROMATIN SUBFAMILY D"/>
    <property type="match status" value="1"/>
</dbReference>
<gene>
    <name evidence="3" type="ORF">CEURO_LOCUS22272</name>
</gene>
<dbReference type="InterPro" id="IPR003121">
    <property type="entry name" value="SWIB_MDM2_domain"/>
</dbReference>
<dbReference type="EMBL" id="CAMAPE010000079">
    <property type="protein sequence ID" value="CAH9119326.1"/>
    <property type="molecule type" value="Genomic_DNA"/>
</dbReference>
<dbReference type="Pfam" id="PF08766">
    <property type="entry name" value="DEK_C"/>
    <property type="match status" value="1"/>
</dbReference>
<protein>
    <recommendedName>
        <fullName evidence="2">DM2 domain-containing protein</fullName>
    </recommendedName>
</protein>
<dbReference type="SUPFAM" id="SSF47592">
    <property type="entry name" value="SWIB/MDM2 domain"/>
    <property type="match status" value="2"/>
</dbReference>
<dbReference type="Gene3D" id="1.10.245.10">
    <property type="entry name" value="SWIB/MDM2 domain"/>
    <property type="match status" value="2"/>
</dbReference>
<dbReference type="SMART" id="SM00151">
    <property type="entry name" value="SWIB"/>
    <property type="match status" value="2"/>
</dbReference>